<name>A0A2R4WZ13_9EURY</name>
<proteinExistence type="predicted"/>
<dbReference type="InterPro" id="IPR043900">
    <property type="entry name" value="DUF5788"/>
</dbReference>
<evidence type="ECO:0000313" key="2">
    <source>
        <dbReference type="Proteomes" id="UP000244727"/>
    </source>
</evidence>
<organism evidence="1 2">
    <name type="scientific">Halococcoides cellulosivorans</name>
    <dbReference type="NCBI Taxonomy" id="1679096"/>
    <lineage>
        <taxon>Archaea</taxon>
        <taxon>Methanobacteriati</taxon>
        <taxon>Methanobacteriota</taxon>
        <taxon>Stenosarchaea group</taxon>
        <taxon>Halobacteria</taxon>
        <taxon>Halobacteriales</taxon>
        <taxon>Haloarculaceae</taxon>
        <taxon>Halococcoides</taxon>
    </lineage>
</organism>
<gene>
    <name evidence="1" type="ORF">HARCEL1_03185</name>
</gene>
<dbReference type="Proteomes" id="UP000244727">
    <property type="component" value="Chromosome"/>
</dbReference>
<dbReference type="GeneID" id="36511478"/>
<dbReference type="EMBL" id="CP028858">
    <property type="protein sequence ID" value="AWB26789.1"/>
    <property type="molecule type" value="Genomic_DNA"/>
</dbReference>
<dbReference type="RefSeq" id="WP_108381158.1">
    <property type="nucleotide sequence ID" value="NZ_CP028858.1"/>
</dbReference>
<protein>
    <submittedName>
        <fullName evidence="1">Uncharacterized protein</fullName>
    </submittedName>
</protein>
<dbReference type="Pfam" id="PF19101">
    <property type="entry name" value="DUF5788"/>
    <property type="match status" value="1"/>
</dbReference>
<dbReference type="KEGG" id="harc:HARCEL1_03185"/>
<reference evidence="1 2" key="1">
    <citation type="submission" date="2018-04" db="EMBL/GenBank/DDBJ databases">
        <title>Halococcoides cellulosivorans gen. nov., sp. nov., an extremely halophilic cellulose-utilizing haloarchaeon from hypersaline lakes.</title>
        <authorList>
            <person name="Sorokin D.Y."/>
            <person name="Toshchakov S.V."/>
            <person name="Samarov N.I."/>
            <person name="Korzhenkov A."/>
            <person name="Kublanov I.V."/>
        </authorList>
    </citation>
    <scope>NUCLEOTIDE SEQUENCE [LARGE SCALE GENOMIC DNA]</scope>
    <source>
        <strain evidence="1 2">HArcel1</strain>
    </source>
</reference>
<accession>A0A2R4WZ13</accession>
<keyword evidence="2" id="KW-1185">Reference proteome</keyword>
<dbReference type="AlphaFoldDB" id="A0A2R4WZ13"/>
<sequence>MREQERRALLDRIDREGASVGATVPESIEIDGETLPLADLVRRAEHLDADRRTDLRTRVRRERTRLREAIVEDRVDHETAERYADRIAGLDRALAHLDVESDIEAAATAAEQADRKRWRSFVKRVRGDEDADGRAR</sequence>
<evidence type="ECO:0000313" key="1">
    <source>
        <dbReference type="EMBL" id="AWB26789.1"/>
    </source>
</evidence>